<comment type="caution">
    <text evidence="1">The sequence shown here is derived from an EMBL/GenBank/DDBJ whole genome shotgun (WGS) entry which is preliminary data.</text>
</comment>
<dbReference type="Proteomes" id="UP001152604">
    <property type="component" value="Unassembled WGS sequence"/>
</dbReference>
<gene>
    <name evidence="1" type="ORF">MES4922_210325</name>
</gene>
<sequence>MPQNALTAAAFRYFAPNIAGIRRVARKRRFYRPVSFPTPTVLVLMTTQSVTFAPFEAHHLEEATALSRAAGWPHRKED</sequence>
<reference evidence="1" key="1">
    <citation type="submission" date="2022-03" db="EMBL/GenBank/DDBJ databases">
        <authorList>
            <person name="Brunel B."/>
        </authorList>
    </citation>
    <scope>NUCLEOTIDE SEQUENCE</scope>
    <source>
        <strain evidence="1">STM4922sample</strain>
    </source>
</reference>
<protein>
    <submittedName>
        <fullName evidence="1">Uncharacterized protein</fullName>
    </submittedName>
</protein>
<proteinExistence type="predicted"/>
<name>A0ABM9DSC7_9HYPH</name>
<keyword evidence="2" id="KW-1185">Reference proteome</keyword>
<evidence type="ECO:0000313" key="2">
    <source>
        <dbReference type="Proteomes" id="UP001152604"/>
    </source>
</evidence>
<dbReference type="EMBL" id="CAKXZS010000014">
    <property type="protein sequence ID" value="CAH2399560.1"/>
    <property type="molecule type" value="Genomic_DNA"/>
</dbReference>
<organism evidence="1 2">
    <name type="scientific">Mesorhizobium ventifaucium</name>
    <dbReference type="NCBI Taxonomy" id="666020"/>
    <lineage>
        <taxon>Bacteria</taxon>
        <taxon>Pseudomonadati</taxon>
        <taxon>Pseudomonadota</taxon>
        <taxon>Alphaproteobacteria</taxon>
        <taxon>Hyphomicrobiales</taxon>
        <taxon>Phyllobacteriaceae</taxon>
        <taxon>Mesorhizobium</taxon>
    </lineage>
</organism>
<accession>A0ABM9DSC7</accession>
<evidence type="ECO:0000313" key="1">
    <source>
        <dbReference type="EMBL" id="CAH2399560.1"/>
    </source>
</evidence>